<keyword evidence="3" id="KW-1185">Reference proteome</keyword>
<evidence type="ECO:0000313" key="2">
    <source>
        <dbReference type="EMBL" id="EFP01225.1"/>
    </source>
</evidence>
<proteinExistence type="predicted"/>
<feature type="compositionally biased region" description="Polar residues" evidence="1">
    <location>
        <begin position="24"/>
        <end position="35"/>
    </location>
</feature>
<accession>E3MFV0</accession>
<dbReference type="EMBL" id="DS268442">
    <property type="protein sequence ID" value="EFP01225.1"/>
    <property type="molecule type" value="Genomic_DNA"/>
</dbReference>
<gene>
    <name evidence="2" type="ORF">CRE_24412</name>
</gene>
<evidence type="ECO:0000256" key="1">
    <source>
        <dbReference type="SAM" id="MobiDB-lite"/>
    </source>
</evidence>
<evidence type="ECO:0000313" key="3">
    <source>
        <dbReference type="Proteomes" id="UP000008281"/>
    </source>
</evidence>
<dbReference type="InParanoid" id="E3MFV0"/>
<reference evidence="2" key="1">
    <citation type="submission" date="2007-07" db="EMBL/GenBank/DDBJ databases">
        <title>PCAP assembly of the Caenorhabditis remanei genome.</title>
        <authorList>
            <consortium name="The Caenorhabditis remanei Sequencing Consortium"/>
            <person name="Wilson R.K."/>
        </authorList>
    </citation>
    <scope>NUCLEOTIDE SEQUENCE [LARGE SCALE GENOMIC DNA]</scope>
    <source>
        <strain evidence="2">PB4641</strain>
    </source>
</reference>
<dbReference type="AlphaFoldDB" id="E3MFV0"/>
<name>E3MFV0_CAERE</name>
<dbReference type="HOGENOM" id="CLU_2608302_0_0_1"/>
<organism evidence="3">
    <name type="scientific">Caenorhabditis remanei</name>
    <name type="common">Caenorhabditis vulgaris</name>
    <dbReference type="NCBI Taxonomy" id="31234"/>
    <lineage>
        <taxon>Eukaryota</taxon>
        <taxon>Metazoa</taxon>
        <taxon>Ecdysozoa</taxon>
        <taxon>Nematoda</taxon>
        <taxon>Chromadorea</taxon>
        <taxon>Rhabditida</taxon>
        <taxon>Rhabditina</taxon>
        <taxon>Rhabditomorpha</taxon>
        <taxon>Rhabditoidea</taxon>
        <taxon>Rhabditidae</taxon>
        <taxon>Peloderinae</taxon>
        <taxon>Caenorhabditis</taxon>
    </lineage>
</organism>
<feature type="compositionally biased region" description="Gly residues" evidence="1">
    <location>
        <begin position="7"/>
        <end position="21"/>
    </location>
</feature>
<dbReference type="Proteomes" id="UP000008281">
    <property type="component" value="Unassembled WGS sequence"/>
</dbReference>
<sequence length="79" mass="8311">MQNFGGPPQGGMYGGSGGGPGMNQFPQPTGFSTQHHAQHKVTAENPPKKFPLKRAKDAPDFSVFGKISETSTAPAIQDL</sequence>
<protein>
    <submittedName>
        <fullName evidence="2">Uncharacterized protein</fullName>
    </submittedName>
</protein>
<feature type="region of interest" description="Disordered" evidence="1">
    <location>
        <begin position="1"/>
        <end position="61"/>
    </location>
</feature>